<name>A0ABP4RQB7_9ACTN</name>
<feature type="region of interest" description="Disordered" evidence="1">
    <location>
        <begin position="21"/>
        <end position="42"/>
    </location>
</feature>
<evidence type="ECO:0000313" key="3">
    <source>
        <dbReference type="Proteomes" id="UP001500618"/>
    </source>
</evidence>
<evidence type="ECO:0000256" key="1">
    <source>
        <dbReference type="SAM" id="MobiDB-lite"/>
    </source>
</evidence>
<accession>A0ABP4RQB7</accession>
<comment type="caution">
    <text evidence="2">The sequence shown here is derived from an EMBL/GenBank/DDBJ whole genome shotgun (WGS) entry which is preliminary data.</text>
</comment>
<sequence length="79" mass="8715">MLLRALIDRDGEVVGVSADFDETPQAYDPPHRPGDRISTLRIPDPAGDVPLLELHRRLSYDRTTGQLRLASCQEAVCAS</sequence>
<protein>
    <submittedName>
        <fullName evidence="2">Uncharacterized protein</fullName>
    </submittedName>
</protein>
<organism evidence="2 3">
    <name type="scientific">Fodinicola feengrottensis</name>
    <dbReference type="NCBI Taxonomy" id="435914"/>
    <lineage>
        <taxon>Bacteria</taxon>
        <taxon>Bacillati</taxon>
        <taxon>Actinomycetota</taxon>
        <taxon>Actinomycetes</taxon>
        <taxon>Mycobacteriales</taxon>
        <taxon>Fodinicola</taxon>
    </lineage>
</organism>
<dbReference type="RefSeq" id="WP_163567453.1">
    <property type="nucleotide sequence ID" value="NZ_BAAANY010000002.1"/>
</dbReference>
<dbReference type="Proteomes" id="UP001500618">
    <property type="component" value="Unassembled WGS sequence"/>
</dbReference>
<gene>
    <name evidence="2" type="ORF">GCM10009765_06270</name>
</gene>
<evidence type="ECO:0000313" key="2">
    <source>
        <dbReference type="EMBL" id="GAA1659666.1"/>
    </source>
</evidence>
<proteinExistence type="predicted"/>
<dbReference type="EMBL" id="BAAANY010000002">
    <property type="protein sequence ID" value="GAA1659666.1"/>
    <property type="molecule type" value="Genomic_DNA"/>
</dbReference>
<keyword evidence="3" id="KW-1185">Reference proteome</keyword>
<reference evidence="3" key="1">
    <citation type="journal article" date="2019" name="Int. J. Syst. Evol. Microbiol.">
        <title>The Global Catalogue of Microorganisms (GCM) 10K type strain sequencing project: providing services to taxonomists for standard genome sequencing and annotation.</title>
        <authorList>
            <consortium name="The Broad Institute Genomics Platform"/>
            <consortium name="The Broad Institute Genome Sequencing Center for Infectious Disease"/>
            <person name="Wu L."/>
            <person name="Ma J."/>
        </authorList>
    </citation>
    <scope>NUCLEOTIDE SEQUENCE [LARGE SCALE GENOMIC DNA]</scope>
    <source>
        <strain evidence="3">JCM 14718</strain>
    </source>
</reference>